<dbReference type="AlphaFoldDB" id="D8LIJ5"/>
<reference evidence="2 3" key="1">
    <citation type="journal article" date="2010" name="Nature">
        <title>The Ectocarpus genome and the independent evolution of multicellularity in brown algae.</title>
        <authorList>
            <person name="Cock J.M."/>
            <person name="Sterck L."/>
            <person name="Rouze P."/>
            <person name="Scornet D."/>
            <person name="Allen A.E."/>
            <person name="Amoutzias G."/>
            <person name="Anthouard V."/>
            <person name="Artiguenave F."/>
            <person name="Aury J.M."/>
            <person name="Badger J.H."/>
            <person name="Beszteri B."/>
            <person name="Billiau K."/>
            <person name="Bonnet E."/>
            <person name="Bothwell J.H."/>
            <person name="Bowler C."/>
            <person name="Boyen C."/>
            <person name="Brownlee C."/>
            <person name="Carrano C.J."/>
            <person name="Charrier B."/>
            <person name="Cho G.Y."/>
            <person name="Coelho S.M."/>
            <person name="Collen J."/>
            <person name="Corre E."/>
            <person name="Da Silva C."/>
            <person name="Delage L."/>
            <person name="Delaroque N."/>
            <person name="Dittami S.M."/>
            <person name="Doulbeau S."/>
            <person name="Elias M."/>
            <person name="Farnham G."/>
            <person name="Gachon C.M."/>
            <person name="Gschloessl B."/>
            <person name="Heesch S."/>
            <person name="Jabbari K."/>
            <person name="Jubin C."/>
            <person name="Kawai H."/>
            <person name="Kimura K."/>
            <person name="Kloareg B."/>
            <person name="Kupper F.C."/>
            <person name="Lang D."/>
            <person name="Le Bail A."/>
            <person name="Leblanc C."/>
            <person name="Lerouge P."/>
            <person name="Lohr M."/>
            <person name="Lopez P.J."/>
            <person name="Martens C."/>
            <person name="Maumus F."/>
            <person name="Michel G."/>
            <person name="Miranda-Saavedra D."/>
            <person name="Morales J."/>
            <person name="Moreau H."/>
            <person name="Motomura T."/>
            <person name="Nagasato C."/>
            <person name="Napoli C.A."/>
            <person name="Nelson D.R."/>
            <person name="Nyvall-Collen P."/>
            <person name="Peters A.F."/>
            <person name="Pommier C."/>
            <person name="Potin P."/>
            <person name="Poulain J."/>
            <person name="Quesneville H."/>
            <person name="Read B."/>
            <person name="Rensing S.A."/>
            <person name="Ritter A."/>
            <person name="Rousvoal S."/>
            <person name="Samanta M."/>
            <person name="Samson G."/>
            <person name="Schroeder D.C."/>
            <person name="Segurens B."/>
            <person name="Strittmatter M."/>
            <person name="Tonon T."/>
            <person name="Tregear J.W."/>
            <person name="Valentin K."/>
            <person name="von Dassow P."/>
            <person name="Yamagishi T."/>
            <person name="Van de Peer Y."/>
            <person name="Wincker P."/>
        </authorList>
    </citation>
    <scope>NUCLEOTIDE SEQUENCE [LARGE SCALE GENOMIC DNA]</scope>
    <source>
        <strain evidence="3">Ec32 / CCAP1310/4</strain>
    </source>
</reference>
<keyword evidence="3" id="KW-1185">Reference proteome</keyword>
<evidence type="ECO:0000313" key="2">
    <source>
        <dbReference type="EMBL" id="CBN80034.1"/>
    </source>
</evidence>
<dbReference type="InParanoid" id="D8LIJ5"/>
<proteinExistence type="predicted"/>
<sequence length="300" mass="32065">MHNITLHHQQRGAGILAVRVSTIGAADEKYWATVEEHLNGSSKLQLQANFGPGSAGVFIPWATAINTQHADSGKLQRDAKLHLPYFNLADGAKSTDASLVLKVIIQNHSSDQGHASRSPEDDEPSHSSSSSATDNWEHQNRANVAQRKALSLTTLATGTLDVQTGLTTTFSRLAATSKEQCVVPLTILAKERSAAFLYRELPGSIPVAVELTFSKTGLDDADADEPQPIERALPGTGNGATVPTVFVVATTLFDCSTAMKDAELRLYVRCGGARTASKISYRRTGTIGKGPFIAGSRRQT</sequence>
<organism evidence="2 3">
    <name type="scientific">Ectocarpus siliculosus</name>
    <name type="common">Brown alga</name>
    <name type="synonym">Conferva siliculosa</name>
    <dbReference type="NCBI Taxonomy" id="2880"/>
    <lineage>
        <taxon>Eukaryota</taxon>
        <taxon>Sar</taxon>
        <taxon>Stramenopiles</taxon>
        <taxon>Ochrophyta</taxon>
        <taxon>PX clade</taxon>
        <taxon>Phaeophyceae</taxon>
        <taxon>Ectocarpales</taxon>
        <taxon>Ectocarpaceae</taxon>
        <taxon>Ectocarpus</taxon>
    </lineage>
</organism>
<feature type="region of interest" description="Disordered" evidence="1">
    <location>
        <begin position="110"/>
        <end position="139"/>
    </location>
</feature>
<name>D8LIJ5_ECTSI</name>
<dbReference type="Proteomes" id="UP000002630">
    <property type="component" value="Unassembled WGS sequence"/>
</dbReference>
<evidence type="ECO:0000256" key="1">
    <source>
        <dbReference type="SAM" id="MobiDB-lite"/>
    </source>
</evidence>
<gene>
    <name evidence="2" type="ORF">Esi_0022_0142</name>
</gene>
<evidence type="ECO:0000313" key="3">
    <source>
        <dbReference type="Proteomes" id="UP000002630"/>
    </source>
</evidence>
<dbReference type="EMBL" id="FN649760">
    <property type="protein sequence ID" value="CBN80034.1"/>
    <property type="molecule type" value="Genomic_DNA"/>
</dbReference>
<accession>D8LIJ5</accession>
<protein>
    <submittedName>
        <fullName evidence="2">Uncharacterized protein</fullName>
    </submittedName>
</protein>